<keyword evidence="4 8" id="KW-0812">Transmembrane</keyword>
<dbReference type="GO" id="GO:0006506">
    <property type="term" value="P:GPI anchor biosynthetic process"/>
    <property type="evidence" value="ECO:0007669"/>
    <property type="project" value="UniProtKB-KW"/>
</dbReference>
<comment type="subcellular location">
    <subcellularLocation>
        <location evidence="1">Endoplasmic reticulum membrane</location>
        <topology evidence="1">Multi-pass membrane protein</topology>
    </subcellularLocation>
</comment>
<evidence type="ECO:0008006" key="11">
    <source>
        <dbReference type="Google" id="ProtNLM"/>
    </source>
</evidence>
<evidence type="ECO:0000256" key="8">
    <source>
        <dbReference type="SAM" id="Phobius"/>
    </source>
</evidence>
<protein>
    <recommendedName>
        <fullName evidence="11">Phosphatidylinositol-glycan biosynthesis class F protein</fullName>
    </recommendedName>
</protein>
<proteinExistence type="predicted"/>
<reference evidence="9" key="1">
    <citation type="submission" date="2023-11" db="EMBL/GenBank/DDBJ databases">
        <title>Genome assemblies of two species of porcelain crab, Petrolisthes cinctipes and Petrolisthes manimaculis (Anomura: Porcellanidae).</title>
        <authorList>
            <person name="Angst P."/>
        </authorList>
    </citation>
    <scope>NUCLEOTIDE SEQUENCE</scope>
    <source>
        <strain evidence="9">PB745_02</strain>
        <tissue evidence="9">Gill</tissue>
    </source>
</reference>
<keyword evidence="6 8" id="KW-1133">Transmembrane helix</keyword>
<evidence type="ECO:0000256" key="5">
    <source>
        <dbReference type="ARBA" id="ARBA00022824"/>
    </source>
</evidence>
<gene>
    <name evidence="9" type="ORF">Pmani_025428</name>
</gene>
<comment type="caution">
    <text evidence="9">The sequence shown here is derived from an EMBL/GenBank/DDBJ whole genome shotgun (WGS) entry which is preliminary data.</text>
</comment>
<dbReference type="EMBL" id="JAWZYT010002722">
    <property type="protein sequence ID" value="KAK4302489.1"/>
    <property type="molecule type" value="Genomic_DNA"/>
</dbReference>
<sequence>MVAFNANKAQKKSSKILDVLSVLVWSVASVVLVHVIAVLYGAYFIQNFDETLTLSILVSSLAFIRPIIAYGPNTLTNLLQRLQWEEECEGRCVCVLFGTLLAAAPIPLDWDTPWQVWPMSCCIGALLSEVGASVYFIVRELRGTKTTTTTSSTKYK</sequence>
<evidence type="ECO:0000313" key="9">
    <source>
        <dbReference type="EMBL" id="KAK4302489.1"/>
    </source>
</evidence>
<dbReference type="Pfam" id="PF06699">
    <property type="entry name" value="PIG-F"/>
    <property type="match status" value="1"/>
</dbReference>
<feature type="transmembrane region" description="Helical" evidence="8">
    <location>
        <begin position="20"/>
        <end position="45"/>
    </location>
</feature>
<keyword evidence="3" id="KW-0337">GPI-anchor biosynthesis</keyword>
<dbReference type="InterPro" id="IPR009580">
    <property type="entry name" value="GPI_biosynthesis_protein_Pig-F"/>
</dbReference>
<evidence type="ECO:0000256" key="7">
    <source>
        <dbReference type="ARBA" id="ARBA00023136"/>
    </source>
</evidence>
<dbReference type="GO" id="GO:0005789">
    <property type="term" value="C:endoplasmic reticulum membrane"/>
    <property type="evidence" value="ECO:0007669"/>
    <property type="project" value="UniProtKB-SubCell"/>
</dbReference>
<name>A0AAE1P7S8_9EUCA</name>
<evidence type="ECO:0000256" key="2">
    <source>
        <dbReference type="ARBA" id="ARBA00004687"/>
    </source>
</evidence>
<accession>A0AAE1P7S8</accession>
<evidence type="ECO:0000256" key="1">
    <source>
        <dbReference type="ARBA" id="ARBA00004477"/>
    </source>
</evidence>
<keyword evidence="5" id="KW-0256">Endoplasmic reticulum</keyword>
<keyword evidence="10" id="KW-1185">Reference proteome</keyword>
<dbReference type="AlphaFoldDB" id="A0AAE1P7S8"/>
<organism evidence="9 10">
    <name type="scientific">Petrolisthes manimaculis</name>
    <dbReference type="NCBI Taxonomy" id="1843537"/>
    <lineage>
        <taxon>Eukaryota</taxon>
        <taxon>Metazoa</taxon>
        <taxon>Ecdysozoa</taxon>
        <taxon>Arthropoda</taxon>
        <taxon>Crustacea</taxon>
        <taxon>Multicrustacea</taxon>
        <taxon>Malacostraca</taxon>
        <taxon>Eumalacostraca</taxon>
        <taxon>Eucarida</taxon>
        <taxon>Decapoda</taxon>
        <taxon>Pleocyemata</taxon>
        <taxon>Anomura</taxon>
        <taxon>Galatheoidea</taxon>
        <taxon>Porcellanidae</taxon>
        <taxon>Petrolisthes</taxon>
    </lineage>
</organism>
<evidence type="ECO:0000256" key="3">
    <source>
        <dbReference type="ARBA" id="ARBA00022502"/>
    </source>
</evidence>
<keyword evidence="7 8" id="KW-0472">Membrane</keyword>
<comment type="pathway">
    <text evidence="2">Glycolipid biosynthesis; glycosylphosphatidylinositol-anchor biosynthesis.</text>
</comment>
<evidence type="ECO:0000256" key="6">
    <source>
        <dbReference type="ARBA" id="ARBA00022989"/>
    </source>
</evidence>
<evidence type="ECO:0000313" key="10">
    <source>
        <dbReference type="Proteomes" id="UP001292094"/>
    </source>
</evidence>
<feature type="transmembrane region" description="Helical" evidence="8">
    <location>
        <begin position="116"/>
        <end position="138"/>
    </location>
</feature>
<dbReference type="Proteomes" id="UP001292094">
    <property type="component" value="Unassembled WGS sequence"/>
</dbReference>
<evidence type="ECO:0000256" key="4">
    <source>
        <dbReference type="ARBA" id="ARBA00022692"/>
    </source>
</evidence>